<evidence type="ECO:0000313" key="8">
    <source>
        <dbReference type="EMBL" id="KAK0744876.1"/>
    </source>
</evidence>
<evidence type="ECO:0000256" key="4">
    <source>
        <dbReference type="ARBA" id="ARBA00022827"/>
    </source>
</evidence>
<evidence type="ECO:0000256" key="5">
    <source>
        <dbReference type="ARBA" id="ARBA00023002"/>
    </source>
</evidence>
<keyword evidence="6" id="KW-0472">Membrane</keyword>
<dbReference type="PANTHER" id="PTHR10961:SF37">
    <property type="entry name" value="FAD DEPENDENT OXIDOREDUCTASE DOMAIN-CONTAINING PROTEIN"/>
    <property type="match status" value="1"/>
</dbReference>
<keyword evidence="6" id="KW-1133">Transmembrane helix</keyword>
<comment type="caution">
    <text evidence="8">The sequence shown here is derived from an EMBL/GenBank/DDBJ whole genome shotgun (WGS) entry which is preliminary data.</text>
</comment>
<dbReference type="InterPro" id="IPR006076">
    <property type="entry name" value="FAD-dep_OxRdtase"/>
</dbReference>
<dbReference type="Proteomes" id="UP001172159">
    <property type="component" value="Unassembled WGS sequence"/>
</dbReference>
<dbReference type="GO" id="GO:0008115">
    <property type="term" value="F:sarcosine oxidase activity"/>
    <property type="evidence" value="ECO:0007669"/>
    <property type="project" value="TreeGrafter"/>
</dbReference>
<comment type="similarity">
    <text evidence="2">Belongs to the MSOX/MTOX family.</text>
</comment>
<keyword evidence="9" id="KW-1185">Reference proteome</keyword>
<dbReference type="AlphaFoldDB" id="A0AA40ESV2"/>
<comment type="cofactor">
    <cofactor evidence="1">
        <name>FAD</name>
        <dbReference type="ChEBI" id="CHEBI:57692"/>
    </cofactor>
</comment>
<dbReference type="EMBL" id="JAUKTV010000002">
    <property type="protein sequence ID" value="KAK0744876.1"/>
    <property type="molecule type" value="Genomic_DNA"/>
</dbReference>
<evidence type="ECO:0000256" key="6">
    <source>
        <dbReference type="SAM" id="Phobius"/>
    </source>
</evidence>
<gene>
    <name evidence="8" type="ORF">B0T21DRAFT_380989</name>
</gene>
<keyword evidence="3" id="KW-0285">Flavoprotein</keyword>
<keyword evidence="4" id="KW-0274">FAD</keyword>
<dbReference type="SUPFAM" id="SSF51905">
    <property type="entry name" value="FAD/NAD(P)-binding domain"/>
    <property type="match status" value="1"/>
</dbReference>
<dbReference type="Pfam" id="PF01266">
    <property type="entry name" value="DAO"/>
    <property type="match status" value="1"/>
</dbReference>
<sequence length="406" mass="45328">MGLFQSKVVRPKELHRLTYVIVGAGAFGASTALYIIRKYPSAKIYLIDRTSLPYEGAASWDWNKVIRADYTTIRYMQLALEALEQWREDPLYKSFYHQSGLAWEARSLWGGIHADASYQDVCQVFYNQSSGWAEATKALHEVIKTAVAEGVEYVKADVKKVLFDENGSVTGVCTDKGESFLASHTILATGAMTANILADSAPKRPEIQLGGRMVAAAICSAMVNLSEEDAKYFRQGPVFVNDLDHVIGGSLPPNSDNQLKVYRDQSFKNTIFHEASGQEISVPPSKPSYGQWDLTPGMKNELLSSFEGIFGEKSRDWELVNYRICWDAVTPTQDPIICEHPHAKNLFLVTGGSFHGYKFLPIIGKYAVAMMEGTLDPELTKIWAWDRENEGEAHEGMFPTREMADV</sequence>
<name>A0AA40ESV2_9PEZI</name>
<organism evidence="8 9">
    <name type="scientific">Apiosordaria backusii</name>
    <dbReference type="NCBI Taxonomy" id="314023"/>
    <lineage>
        <taxon>Eukaryota</taxon>
        <taxon>Fungi</taxon>
        <taxon>Dikarya</taxon>
        <taxon>Ascomycota</taxon>
        <taxon>Pezizomycotina</taxon>
        <taxon>Sordariomycetes</taxon>
        <taxon>Sordariomycetidae</taxon>
        <taxon>Sordariales</taxon>
        <taxon>Lasiosphaeriaceae</taxon>
        <taxon>Apiosordaria</taxon>
    </lineage>
</organism>
<keyword evidence="6" id="KW-0812">Transmembrane</keyword>
<protein>
    <submittedName>
        <fullName evidence="8">FAD dependent oxidoreductase</fullName>
    </submittedName>
</protein>
<dbReference type="GO" id="GO:0004657">
    <property type="term" value="F:proline dehydrogenase activity"/>
    <property type="evidence" value="ECO:0007669"/>
    <property type="project" value="TreeGrafter"/>
</dbReference>
<keyword evidence="5" id="KW-0560">Oxidoreductase</keyword>
<dbReference type="Gene3D" id="3.50.50.60">
    <property type="entry name" value="FAD/NAD(P)-binding domain"/>
    <property type="match status" value="3"/>
</dbReference>
<evidence type="ECO:0000313" key="9">
    <source>
        <dbReference type="Proteomes" id="UP001172159"/>
    </source>
</evidence>
<proteinExistence type="inferred from homology"/>
<accession>A0AA40ESV2</accession>
<dbReference type="InterPro" id="IPR036188">
    <property type="entry name" value="FAD/NAD-bd_sf"/>
</dbReference>
<dbReference type="GO" id="GO:0050660">
    <property type="term" value="F:flavin adenine dinucleotide binding"/>
    <property type="evidence" value="ECO:0007669"/>
    <property type="project" value="InterPro"/>
</dbReference>
<dbReference type="InterPro" id="IPR045170">
    <property type="entry name" value="MTOX"/>
</dbReference>
<evidence type="ECO:0000259" key="7">
    <source>
        <dbReference type="Pfam" id="PF01266"/>
    </source>
</evidence>
<dbReference type="GO" id="GO:0050031">
    <property type="term" value="F:L-pipecolate oxidase activity"/>
    <property type="evidence" value="ECO:0007669"/>
    <property type="project" value="TreeGrafter"/>
</dbReference>
<feature type="domain" description="FAD dependent oxidoreductase" evidence="7">
    <location>
        <begin position="19"/>
        <end position="369"/>
    </location>
</feature>
<reference evidence="8" key="1">
    <citation type="submission" date="2023-06" db="EMBL/GenBank/DDBJ databases">
        <title>Genome-scale phylogeny and comparative genomics of the fungal order Sordariales.</title>
        <authorList>
            <consortium name="Lawrence Berkeley National Laboratory"/>
            <person name="Hensen N."/>
            <person name="Bonometti L."/>
            <person name="Westerberg I."/>
            <person name="Brannstrom I.O."/>
            <person name="Guillou S."/>
            <person name="Cros-Aarteil S."/>
            <person name="Calhoun S."/>
            <person name="Haridas S."/>
            <person name="Kuo A."/>
            <person name="Mondo S."/>
            <person name="Pangilinan J."/>
            <person name="Riley R."/>
            <person name="Labutti K."/>
            <person name="Andreopoulos B."/>
            <person name="Lipzen A."/>
            <person name="Chen C."/>
            <person name="Yanf M."/>
            <person name="Daum C."/>
            <person name="Ng V."/>
            <person name="Clum A."/>
            <person name="Steindorff A."/>
            <person name="Ohm R."/>
            <person name="Martin F."/>
            <person name="Silar P."/>
            <person name="Natvig D."/>
            <person name="Lalanne C."/>
            <person name="Gautier V."/>
            <person name="Ament-Velasquez S.L."/>
            <person name="Kruys A."/>
            <person name="Hutchinson M.I."/>
            <person name="Powell A.J."/>
            <person name="Barry K."/>
            <person name="Miller A.N."/>
            <person name="Grigoriev I.V."/>
            <person name="Debuchy R."/>
            <person name="Gladieux P."/>
            <person name="Thoren M.H."/>
            <person name="Johannesson H."/>
        </authorList>
    </citation>
    <scope>NUCLEOTIDE SEQUENCE</scope>
    <source>
        <strain evidence="8">CBS 540.89</strain>
    </source>
</reference>
<evidence type="ECO:0000256" key="1">
    <source>
        <dbReference type="ARBA" id="ARBA00001974"/>
    </source>
</evidence>
<evidence type="ECO:0000256" key="3">
    <source>
        <dbReference type="ARBA" id="ARBA00022630"/>
    </source>
</evidence>
<evidence type="ECO:0000256" key="2">
    <source>
        <dbReference type="ARBA" id="ARBA00010989"/>
    </source>
</evidence>
<dbReference type="PANTHER" id="PTHR10961">
    <property type="entry name" value="PEROXISOMAL SARCOSINE OXIDASE"/>
    <property type="match status" value="1"/>
</dbReference>
<feature type="transmembrane region" description="Helical" evidence="6">
    <location>
        <begin position="17"/>
        <end position="36"/>
    </location>
</feature>